<comment type="similarity">
    <text evidence="1">Belongs to the DNA polymerase type-B family.</text>
</comment>
<evidence type="ECO:0000256" key="7">
    <source>
        <dbReference type="ARBA" id="ARBA00023125"/>
    </source>
</evidence>
<proteinExistence type="inferred from homology"/>
<comment type="caution">
    <text evidence="11">The sequence shown here is derived from an EMBL/GenBank/DDBJ whole genome shotgun (WGS) entry which is preliminary data.</text>
</comment>
<evidence type="ECO:0000256" key="8">
    <source>
        <dbReference type="ARBA" id="ARBA00049244"/>
    </source>
</evidence>
<keyword evidence="3" id="KW-0808">Transferase</keyword>
<dbReference type="InterPro" id="IPR043502">
    <property type="entry name" value="DNA/RNA_pol_sf"/>
</dbReference>
<dbReference type="SUPFAM" id="SSF56672">
    <property type="entry name" value="DNA/RNA polymerases"/>
    <property type="match status" value="1"/>
</dbReference>
<evidence type="ECO:0000256" key="1">
    <source>
        <dbReference type="ARBA" id="ARBA00005755"/>
    </source>
</evidence>
<name>A0A2B4SLR3_STYPI</name>
<gene>
    <name evidence="11" type="ORF">AWC38_SpisGene5144</name>
</gene>
<feature type="compositionally biased region" description="Acidic residues" evidence="9">
    <location>
        <begin position="8"/>
        <end position="30"/>
    </location>
</feature>
<organism evidence="11 12">
    <name type="scientific">Stylophora pistillata</name>
    <name type="common">Smooth cauliflower coral</name>
    <dbReference type="NCBI Taxonomy" id="50429"/>
    <lineage>
        <taxon>Eukaryota</taxon>
        <taxon>Metazoa</taxon>
        <taxon>Cnidaria</taxon>
        <taxon>Anthozoa</taxon>
        <taxon>Hexacorallia</taxon>
        <taxon>Scleractinia</taxon>
        <taxon>Astrocoeniina</taxon>
        <taxon>Pocilloporidae</taxon>
        <taxon>Stylophora</taxon>
    </lineage>
</organism>
<keyword evidence="12" id="KW-1185">Reference proteome</keyword>
<evidence type="ECO:0000256" key="6">
    <source>
        <dbReference type="ARBA" id="ARBA00022932"/>
    </source>
</evidence>
<dbReference type="OrthoDB" id="5987878at2759"/>
<keyword evidence="6" id="KW-0239">DNA-directed DNA polymerase</keyword>
<dbReference type="EC" id="2.7.7.7" evidence="2"/>
<comment type="catalytic activity">
    <reaction evidence="8">
        <text>DNA(n) + a 2'-deoxyribonucleoside 5'-triphosphate = DNA(n+1) + diphosphate</text>
        <dbReference type="Rhea" id="RHEA:22508"/>
        <dbReference type="Rhea" id="RHEA-COMP:17339"/>
        <dbReference type="Rhea" id="RHEA-COMP:17340"/>
        <dbReference type="ChEBI" id="CHEBI:33019"/>
        <dbReference type="ChEBI" id="CHEBI:61560"/>
        <dbReference type="ChEBI" id="CHEBI:173112"/>
        <dbReference type="EC" id="2.7.7.7"/>
    </reaction>
</comment>
<evidence type="ECO:0000259" key="10">
    <source>
        <dbReference type="Pfam" id="PF03175"/>
    </source>
</evidence>
<feature type="domain" description="DNA-directed DNA polymerase family B mitochondria/virus" evidence="10">
    <location>
        <begin position="510"/>
        <end position="677"/>
    </location>
</feature>
<dbReference type="GO" id="GO:0000166">
    <property type="term" value="F:nucleotide binding"/>
    <property type="evidence" value="ECO:0007669"/>
    <property type="project" value="InterPro"/>
</dbReference>
<evidence type="ECO:0000256" key="2">
    <source>
        <dbReference type="ARBA" id="ARBA00012417"/>
    </source>
</evidence>
<keyword evidence="4" id="KW-0548">Nucleotidyltransferase</keyword>
<dbReference type="Gene3D" id="3.40.960.10">
    <property type="entry name" value="VSR Endonuclease"/>
    <property type="match status" value="1"/>
</dbReference>
<dbReference type="PANTHER" id="PTHR33568">
    <property type="entry name" value="DNA POLYMERASE"/>
    <property type="match status" value="1"/>
</dbReference>
<protein>
    <recommendedName>
        <fullName evidence="2">DNA-directed DNA polymerase</fullName>
        <ecNumber evidence="2">2.7.7.7</ecNumber>
    </recommendedName>
</protein>
<evidence type="ECO:0000256" key="3">
    <source>
        <dbReference type="ARBA" id="ARBA00022679"/>
    </source>
</evidence>
<accession>A0A2B4SLR3</accession>
<sequence>MKRKSDALSDDDDTGDDSLIDFVSDVDDDGANLREIREPSSSDDVGKEISEALTRSIRNTLRSENVQNHHMMHFNLQSDAFPHAFQSITLPVEEVMTGTDRFDSYMVALANKLNSGEAFNSSSSFNADLTIIQSPQRGGKFKFDLGKIPMVDVLKKKKSVIMITNTDELCCGRAIVMARARTQKGQSVDKRCRYDVIRCNDSVQKHLAEELHEKAGVPFGPCGIEALRKFQSILSDEFQRNHKNESYDGQIPDESFYDPDGMSSKTKEEFLEWHRAQVETNGRFFLKEELITYCQSDVKLLKEGCMKFVNEFRSIAGFDPFEKCITIASACNRYWRKCHSPSRCVAVEPINGWEGGKVNHSKASHEWLHWCEYQLKSPTPRILHVRNGGEQSIIANPFSYHVDGLDSTTNTVYEFHGCLYHGCRTCFPDRMQFSFANPDRTMDALFSCTMRKTQDLRTKGYHVVEMWECEWKRLVSESEEIRSFLSGIEIISPLVARGAFFGGLTGAASLYCKADEKLGEDTRYVDVTSEDPWVNKYGTYPVGHPIIYFKPKEQDISAYFGIACVDVLPPLSLFNPVLPYRHNNQRVTGLFSSYVNTWLKIKQESGGWPSWAHDSNEKKEAYLKGYNEQEGIALDSSKIEKNQGRKTTAKLMLNSFWGKFGERMNKYKVEQITEPHQLFDLITNPLLEISSIRVLSSEVLEVTHRRIGEDVDTGSKPNIFIAIFTTCQARLKLYESLSILNERVLYYDTDSCIYTWKPTDPLKKTIRTEKKTKRYGLVFDKRIFDSHTFKSFPYGYLKYDLNDFDENLIFTLLL</sequence>
<evidence type="ECO:0000256" key="9">
    <source>
        <dbReference type="SAM" id="MobiDB-lite"/>
    </source>
</evidence>
<dbReference type="AlphaFoldDB" id="A0A2B4SLR3"/>
<feature type="region of interest" description="Disordered" evidence="9">
    <location>
        <begin position="1"/>
        <end position="47"/>
    </location>
</feature>
<feature type="compositionally biased region" description="Basic and acidic residues" evidence="9">
    <location>
        <begin position="31"/>
        <end position="47"/>
    </location>
</feature>
<dbReference type="InterPro" id="IPR004868">
    <property type="entry name" value="DNA-dir_DNA_pol_B_mt/vir"/>
</dbReference>
<dbReference type="Pfam" id="PF03175">
    <property type="entry name" value="DNA_pol_B_2"/>
    <property type="match status" value="1"/>
</dbReference>
<dbReference type="Proteomes" id="UP000225706">
    <property type="component" value="Unassembled WGS sequence"/>
</dbReference>
<dbReference type="GO" id="GO:0003677">
    <property type="term" value="F:DNA binding"/>
    <property type="evidence" value="ECO:0007669"/>
    <property type="project" value="UniProtKB-KW"/>
</dbReference>
<dbReference type="Gene3D" id="3.90.1600.10">
    <property type="entry name" value="Palm domain of DNA polymerase"/>
    <property type="match status" value="1"/>
</dbReference>
<dbReference type="STRING" id="50429.A0A2B4SLR3"/>
<keyword evidence="5" id="KW-0235">DNA replication</keyword>
<dbReference type="Gene3D" id="1.10.287.690">
    <property type="entry name" value="Helix hairpin bin"/>
    <property type="match status" value="1"/>
</dbReference>
<keyword evidence="7" id="KW-0238">DNA-binding</keyword>
<evidence type="ECO:0000313" key="12">
    <source>
        <dbReference type="Proteomes" id="UP000225706"/>
    </source>
</evidence>
<reference evidence="12" key="1">
    <citation type="journal article" date="2017" name="bioRxiv">
        <title>Comparative analysis of the genomes of Stylophora pistillata and Acropora digitifera provides evidence for extensive differences between species of corals.</title>
        <authorList>
            <person name="Voolstra C.R."/>
            <person name="Li Y."/>
            <person name="Liew Y.J."/>
            <person name="Baumgarten S."/>
            <person name="Zoccola D."/>
            <person name="Flot J.-F."/>
            <person name="Tambutte S."/>
            <person name="Allemand D."/>
            <person name="Aranda M."/>
        </authorList>
    </citation>
    <scope>NUCLEOTIDE SEQUENCE [LARGE SCALE GENOMIC DNA]</scope>
</reference>
<dbReference type="PANTHER" id="PTHR33568:SF3">
    <property type="entry name" value="DNA-DIRECTED DNA POLYMERASE"/>
    <property type="match status" value="1"/>
</dbReference>
<dbReference type="GO" id="GO:0006260">
    <property type="term" value="P:DNA replication"/>
    <property type="evidence" value="ECO:0007669"/>
    <property type="project" value="UniProtKB-KW"/>
</dbReference>
<evidence type="ECO:0000313" key="11">
    <source>
        <dbReference type="EMBL" id="PFX30059.1"/>
    </source>
</evidence>
<dbReference type="EMBL" id="LSMT01000056">
    <property type="protein sequence ID" value="PFX30059.1"/>
    <property type="molecule type" value="Genomic_DNA"/>
</dbReference>
<evidence type="ECO:0000256" key="4">
    <source>
        <dbReference type="ARBA" id="ARBA00022695"/>
    </source>
</evidence>
<dbReference type="GO" id="GO:0003887">
    <property type="term" value="F:DNA-directed DNA polymerase activity"/>
    <property type="evidence" value="ECO:0007669"/>
    <property type="project" value="UniProtKB-KW"/>
</dbReference>
<evidence type="ECO:0000256" key="5">
    <source>
        <dbReference type="ARBA" id="ARBA00022705"/>
    </source>
</evidence>
<dbReference type="InterPro" id="IPR023211">
    <property type="entry name" value="DNA_pol_palm_dom_sf"/>
</dbReference>